<dbReference type="GO" id="GO:0004252">
    <property type="term" value="F:serine-type endopeptidase activity"/>
    <property type="evidence" value="ECO:0007669"/>
    <property type="project" value="UniProtKB-UniRule"/>
</dbReference>
<dbReference type="InterPro" id="IPR050131">
    <property type="entry name" value="Peptidase_S8_subtilisin-like"/>
</dbReference>
<evidence type="ECO:0000256" key="21">
    <source>
        <dbReference type="ARBA" id="ARBA00023180"/>
    </source>
</evidence>
<keyword evidence="11" id="KW-0068">Autocatalytic cleavage</keyword>
<dbReference type="PROSITE" id="PS00138">
    <property type="entry name" value="SUBTILASE_SER"/>
    <property type="match status" value="1"/>
</dbReference>
<evidence type="ECO:0000256" key="24">
    <source>
        <dbReference type="ARBA" id="ARBA00066596"/>
    </source>
</evidence>
<evidence type="ECO:0000256" key="12">
    <source>
        <dbReference type="ARBA" id="ARBA00022824"/>
    </source>
</evidence>
<dbReference type="Pfam" id="PF23090">
    <property type="entry name" value="MBTPS1_4th"/>
    <property type="match status" value="1"/>
</dbReference>
<evidence type="ECO:0000256" key="10">
    <source>
        <dbReference type="ARBA" id="ARBA00022801"/>
    </source>
</evidence>
<dbReference type="InterPro" id="IPR022398">
    <property type="entry name" value="Peptidase_S8_His-AS"/>
</dbReference>
<evidence type="ECO:0000256" key="23">
    <source>
        <dbReference type="ARBA" id="ARBA00050826"/>
    </source>
</evidence>
<evidence type="ECO:0000256" key="19">
    <source>
        <dbReference type="ARBA" id="ARBA00023145"/>
    </source>
</evidence>
<feature type="active site" description="Charge relay system" evidence="27">
    <location>
        <position position="256"/>
    </location>
</feature>
<feature type="active site" description="Charge relay system" evidence="27">
    <location>
        <position position="421"/>
    </location>
</feature>
<evidence type="ECO:0000256" key="13">
    <source>
        <dbReference type="ARBA" id="ARBA00022825"/>
    </source>
</evidence>
<feature type="domain" description="Peptidase S8/S53" evidence="29">
    <location>
        <begin position="216"/>
        <end position="472"/>
    </location>
</feature>
<evidence type="ECO:0000256" key="22">
    <source>
        <dbReference type="ARBA" id="ARBA00023221"/>
    </source>
</evidence>
<evidence type="ECO:0000256" key="1">
    <source>
        <dbReference type="ARBA" id="ARBA00001913"/>
    </source>
</evidence>
<evidence type="ECO:0000256" key="2">
    <source>
        <dbReference type="ARBA" id="ARBA00004115"/>
    </source>
</evidence>
<dbReference type="InterPro" id="IPR057060">
    <property type="entry name" value="MBTPS1_3rd"/>
</dbReference>
<evidence type="ECO:0000259" key="32">
    <source>
        <dbReference type="Pfam" id="PF23094"/>
    </source>
</evidence>
<dbReference type="FunFam" id="3.40.50.200:FF:000008">
    <property type="entry name" value="Membrane-bound transcription factor site-1 protease preproprotein"/>
    <property type="match status" value="1"/>
</dbReference>
<evidence type="ECO:0000256" key="9">
    <source>
        <dbReference type="ARBA" id="ARBA00022729"/>
    </source>
</evidence>
<keyword evidence="18 28" id="KW-0472">Membrane</keyword>
<keyword evidence="5" id="KW-0153">Cholesterol metabolism</keyword>
<evidence type="ECO:0000256" key="7">
    <source>
        <dbReference type="ARBA" id="ARBA00022670"/>
    </source>
</evidence>
<evidence type="ECO:0000256" key="15">
    <source>
        <dbReference type="ARBA" id="ARBA00022989"/>
    </source>
</evidence>
<comment type="subcellular location">
    <subcellularLocation>
        <location evidence="2">Endoplasmic reticulum membrane</location>
        <topology evidence="2">Single-pass type I membrane protein</topology>
    </subcellularLocation>
    <subcellularLocation>
        <location evidence="3">Golgi apparatus membrane</location>
        <topology evidence="3">Single-pass membrane protein</topology>
    </subcellularLocation>
</comment>
<name>A0A4D5S0D4_IXOSC</name>
<keyword evidence="21" id="KW-0325">Glycoprotein</keyword>
<organism evidence="33">
    <name type="scientific">Ixodes scapularis</name>
    <name type="common">Black-legged tick</name>
    <name type="synonym">Deer tick</name>
    <dbReference type="NCBI Taxonomy" id="6945"/>
    <lineage>
        <taxon>Eukaryota</taxon>
        <taxon>Metazoa</taxon>
        <taxon>Ecdysozoa</taxon>
        <taxon>Arthropoda</taxon>
        <taxon>Chelicerata</taxon>
        <taxon>Arachnida</taxon>
        <taxon>Acari</taxon>
        <taxon>Parasitiformes</taxon>
        <taxon>Ixodida</taxon>
        <taxon>Ixodoidea</taxon>
        <taxon>Ixodidae</taxon>
        <taxon>Ixodinae</taxon>
        <taxon>Ixodes</taxon>
    </lineage>
</organism>
<evidence type="ECO:0000256" key="27">
    <source>
        <dbReference type="PROSITE-ProRule" id="PRU01240"/>
    </source>
</evidence>
<dbReference type="PROSITE" id="PS51892">
    <property type="entry name" value="SUBTILASE"/>
    <property type="match status" value="1"/>
</dbReference>
<keyword evidence="7 27" id="KW-0645">Protease</keyword>
<keyword evidence="16" id="KW-0333">Golgi apparatus</keyword>
<dbReference type="EMBL" id="GHJT01008425">
    <property type="protein sequence ID" value="MOY42396.1"/>
    <property type="molecule type" value="Transcribed_RNA"/>
</dbReference>
<keyword evidence="14" id="KW-0106">Calcium</keyword>
<feature type="transmembrane region" description="Helical" evidence="28">
    <location>
        <begin position="1027"/>
        <end position="1044"/>
    </location>
</feature>
<keyword evidence="9" id="KW-0732">Signal</keyword>
<dbReference type="Pfam" id="PF23094">
    <property type="entry name" value="MBTPS1_3rd"/>
    <property type="match status" value="1"/>
</dbReference>
<evidence type="ECO:0000256" key="3">
    <source>
        <dbReference type="ARBA" id="ARBA00004194"/>
    </source>
</evidence>
<evidence type="ECO:0000256" key="26">
    <source>
        <dbReference type="ARBA" id="ARBA00081324"/>
    </source>
</evidence>
<dbReference type="GO" id="GO:0008203">
    <property type="term" value="P:cholesterol metabolic process"/>
    <property type="evidence" value="ECO:0007669"/>
    <property type="project" value="UniProtKB-KW"/>
</dbReference>
<dbReference type="GO" id="GO:0000139">
    <property type="term" value="C:Golgi membrane"/>
    <property type="evidence" value="ECO:0007669"/>
    <property type="project" value="UniProtKB-SubCell"/>
</dbReference>
<evidence type="ECO:0000256" key="14">
    <source>
        <dbReference type="ARBA" id="ARBA00022837"/>
    </source>
</evidence>
<keyword evidence="19" id="KW-0865">Zymogen</keyword>
<dbReference type="GO" id="GO:0006508">
    <property type="term" value="P:proteolysis"/>
    <property type="evidence" value="ECO:0007669"/>
    <property type="project" value="UniProtKB-KW"/>
</dbReference>
<comment type="catalytic activity">
    <reaction evidence="23">
        <text>Processes precursors containing basic and hydrophobic/aliphatic residues at P4 and P2, respectively, with a relatively relaxed acceptance of amino acids at P1 and P3.</text>
        <dbReference type="EC" id="3.4.21.112"/>
    </reaction>
</comment>
<evidence type="ECO:0000256" key="4">
    <source>
        <dbReference type="ARBA" id="ARBA00011073"/>
    </source>
</evidence>
<feature type="domain" description="Membrane-bound transcription factor site-1 protease-like N-terminal" evidence="30">
    <location>
        <begin position="59"/>
        <end position="139"/>
    </location>
</feature>
<keyword evidence="10 27" id="KW-0378">Hydrolase</keyword>
<dbReference type="InterPro" id="IPR015500">
    <property type="entry name" value="Peptidase_S8_subtilisin-rel"/>
</dbReference>
<protein>
    <recommendedName>
        <fullName evidence="25">Membrane-bound transcription factor site-1 protease</fullName>
        <ecNumber evidence="24">3.4.21.112</ecNumber>
    </recommendedName>
    <alternativeName>
        <fullName evidence="26">Endopeptidase S1P</fullName>
    </alternativeName>
</protein>
<dbReference type="InterPro" id="IPR036852">
    <property type="entry name" value="Peptidase_S8/S53_dom_sf"/>
</dbReference>
<reference evidence="33" key="1">
    <citation type="submission" date="2019-04" db="EMBL/GenBank/DDBJ databases">
        <title>An insight into the mialome of Ixodes scapularis.</title>
        <authorList>
            <person name="Ribeiro J.M."/>
            <person name="Mather T.N."/>
            <person name="Karim S."/>
        </authorList>
    </citation>
    <scope>NUCLEOTIDE SEQUENCE</scope>
</reference>
<dbReference type="PANTHER" id="PTHR43806">
    <property type="entry name" value="PEPTIDASE S8"/>
    <property type="match status" value="1"/>
</dbReference>
<evidence type="ECO:0000256" key="17">
    <source>
        <dbReference type="ARBA" id="ARBA00023098"/>
    </source>
</evidence>
<dbReference type="Gene3D" id="3.40.50.200">
    <property type="entry name" value="Peptidase S8/S53 domain"/>
    <property type="match status" value="1"/>
</dbReference>
<sequence length="1078" mass="120501">MKLRARWKRRRSPLLLPWLIALWTFAAPLGVIGSMHRFDPICNITHPEQTVLLQYSTAVVRNEYIVTFKHYYRTNARDQFIAAALKGSGIEAWERLPRQNAAADFPSDFELVRLFEGSAEEGLAALRDHPLVKYVTPQRTVTRTLKFLNVSEEPLCEDVSCWHSSRPFSTRNSLSWGSAFWQSSERHQQRKLLRTIPRQITKALQADVLWNLGIRGANVKVAVFDTGLPKNHPHFKKVKERTNWTNEKTLDDGLGHGTFVAGVIASSRDCLGFAPESELHVYRVFTKNQMSYTSWFLDAFNYAILKKINVLNLSIGGPDFMDHPFVDKVWELTANNVIMISAIGNDGPLYGTLNNPGDQMDVIGVGGIDFEDQIARFSSRGMTTWELPGGYGRLKPDIVTYGSSVRGSAVSGSCRSLSGTSVASPVVAGAVTLLMSGALHLGGALNPASVKQALMASAGRLRGFPMFEQGWGKLQLVGAYKALANYKPQATLSPSYLDLSECPYMWPYCTQPLYHSSLPVIANITILNGMGVSGRIVSKPEWHPYLPENGHFLDLAFGFPEVLWPWSGFLSIHFSVRAEAAQWEGVAQGHVSLTVESPPGENEIEPRRSHLKLPIKAKIIPTPPRSKRILWDQYHNLRYPPGYFPRDNLKMTTDPLDWSGDHIHTNFKDMYQHLRNHGYYIEVLGFPFTCFNAQNYGTLLLVDAEEEYFPEELSKLRRDVESGLSLIVFADWYNVSVMRKIKFYDENTHQWWMPDTGGANVPALNDLLSSWSIGLGDNVYEGEFTLGDHGMYYASGSSIMRFPENGLLVRKALNNQGLEVLNDKVERVEGVAILGLLQTGNSKSSGRIAVYGDSNCIDTAHMQKECYWLLHALVQYSTTGLIAPFFESSSSLPASNGSLLPKRMEGNRLHRYSKVLQNRPGVPELRALPPCPALNWAVPLPLNQSAPSTLWKSQKLLSIEQLPLGVGGGGIPDTADDLPMPSLKQRWGGWALPHDQDDADAGSQEAVSISEYFSSLQRRLANLSRRTMVALVALLSAAVLWLLYRRFFSRARVRRSGRKGRARRRILSLPVGKLLRGV</sequence>
<evidence type="ECO:0000256" key="11">
    <source>
        <dbReference type="ARBA" id="ARBA00022813"/>
    </source>
</evidence>
<evidence type="ECO:0000259" key="31">
    <source>
        <dbReference type="Pfam" id="PF23090"/>
    </source>
</evidence>
<keyword evidence="22" id="KW-0753">Steroid metabolism</keyword>
<evidence type="ECO:0000256" key="25">
    <source>
        <dbReference type="ARBA" id="ARBA00067283"/>
    </source>
</evidence>
<dbReference type="SUPFAM" id="SSF52743">
    <property type="entry name" value="Subtilisin-like"/>
    <property type="match status" value="1"/>
</dbReference>
<feature type="domain" description="MBTPS1 third" evidence="32">
    <location>
        <begin position="493"/>
        <end position="622"/>
    </location>
</feature>
<evidence type="ECO:0000259" key="30">
    <source>
        <dbReference type="Pfam" id="PF23001"/>
    </source>
</evidence>
<dbReference type="PRINTS" id="PR00723">
    <property type="entry name" value="SUBTILISIN"/>
</dbReference>
<keyword evidence="15 28" id="KW-1133">Transmembrane helix</keyword>
<evidence type="ECO:0000256" key="8">
    <source>
        <dbReference type="ARBA" id="ARBA00022692"/>
    </source>
</evidence>
<evidence type="ECO:0000313" key="33">
    <source>
        <dbReference type="EMBL" id="MOY42396.1"/>
    </source>
</evidence>
<dbReference type="InterPro" id="IPR055143">
    <property type="entry name" value="MBTP1_N"/>
</dbReference>
<keyword evidence="17" id="KW-0443">Lipid metabolism</keyword>
<accession>A0A4D5S0D4</accession>
<evidence type="ECO:0000256" key="28">
    <source>
        <dbReference type="SAM" id="Phobius"/>
    </source>
</evidence>
<keyword evidence="20" id="KW-1207">Sterol metabolism</keyword>
<dbReference type="PANTHER" id="PTHR43806:SF7">
    <property type="entry name" value="MEMBRANE-BOUND TRANSCRIPTION FACTOR SITE-1 PROTEASE"/>
    <property type="match status" value="1"/>
</dbReference>
<feature type="domain" description="MBTPS1 fourth" evidence="31">
    <location>
        <begin position="623"/>
        <end position="889"/>
    </location>
</feature>
<dbReference type="EC" id="3.4.21.112" evidence="24"/>
<evidence type="ECO:0000256" key="20">
    <source>
        <dbReference type="ARBA" id="ARBA00023166"/>
    </source>
</evidence>
<dbReference type="InterPro" id="IPR023828">
    <property type="entry name" value="Peptidase_S8_Ser-AS"/>
</dbReference>
<feature type="active site" description="Charge relay system" evidence="27">
    <location>
        <position position="225"/>
    </location>
</feature>
<dbReference type="GO" id="GO:0005789">
    <property type="term" value="C:endoplasmic reticulum membrane"/>
    <property type="evidence" value="ECO:0007669"/>
    <property type="project" value="UniProtKB-SubCell"/>
</dbReference>
<proteinExistence type="inferred from homology"/>
<dbReference type="OrthoDB" id="1740355at2759"/>
<keyword evidence="13 27" id="KW-0720">Serine protease</keyword>
<dbReference type="InterPro" id="IPR057032">
    <property type="entry name" value="MBTPS1_4th"/>
</dbReference>
<dbReference type="Pfam" id="PF23001">
    <property type="entry name" value="MBTP1_N"/>
    <property type="match status" value="1"/>
</dbReference>
<evidence type="ECO:0000259" key="29">
    <source>
        <dbReference type="Pfam" id="PF00082"/>
    </source>
</evidence>
<keyword evidence="12" id="KW-0256">Endoplasmic reticulum</keyword>
<dbReference type="InterPro" id="IPR034185">
    <property type="entry name" value="Site-1_peptidase_cat_dom"/>
</dbReference>
<comment type="similarity">
    <text evidence="4 27">Belongs to the peptidase S8 family.</text>
</comment>
<evidence type="ECO:0000256" key="6">
    <source>
        <dbReference type="ARBA" id="ARBA00022553"/>
    </source>
</evidence>
<evidence type="ECO:0000256" key="5">
    <source>
        <dbReference type="ARBA" id="ARBA00022548"/>
    </source>
</evidence>
<dbReference type="PROSITE" id="PS00137">
    <property type="entry name" value="SUBTILASE_HIS"/>
    <property type="match status" value="1"/>
</dbReference>
<evidence type="ECO:0000256" key="16">
    <source>
        <dbReference type="ARBA" id="ARBA00023034"/>
    </source>
</evidence>
<dbReference type="InterPro" id="IPR000209">
    <property type="entry name" value="Peptidase_S8/S53_dom"/>
</dbReference>
<evidence type="ECO:0000256" key="18">
    <source>
        <dbReference type="ARBA" id="ARBA00023136"/>
    </source>
</evidence>
<dbReference type="VEuPathDB" id="VectorBase:ISCP_000119"/>
<dbReference type="AlphaFoldDB" id="A0A4D5S0D4"/>
<dbReference type="CDD" id="cd07479">
    <property type="entry name" value="Peptidases_S8_SKI-1_like"/>
    <property type="match status" value="1"/>
</dbReference>
<keyword evidence="6" id="KW-0597">Phosphoprotein</keyword>
<keyword evidence="8 28" id="KW-0812">Transmembrane</keyword>
<comment type="cofactor">
    <cofactor evidence="1">
        <name>Ca(2+)</name>
        <dbReference type="ChEBI" id="CHEBI:29108"/>
    </cofactor>
</comment>
<dbReference type="Pfam" id="PF00082">
    <property type="entry name" value="Peptidase_S8"/>
    <property type="match status" value="1"/>
</dbReference>